<dbReference type="Proteomes" id="UP001176961">
    <property type="component" value="Unassembled WGS sequence"/>
</dbReference>
<dbReference type="PROSITE" id="PS00217">
    <property type="entry name" value="SUGAR_TRANSPORT_2"/>
    <property type="match status" value="1"/>
</dbReference>
<dbReference type="AlphaFoldDB" id="A0AA36DQ86"/>
<evidence type="ECO:0000256" key="5">
    <source>
        <dbReference type="SAM" id="Phobius"/>
    </source>
</evidence>
<keyword evidence="2 5" id="KW-0812">Transmembrane</keyword>
<feature type="transmembrane region" description="Helical" evidence="5">
    <location>
        <begin position="250"/>
        <end position="269"/>
    </location>
</feature>
<feature type="transmembrane region" description="Helical" evidence="5">
    <location>
        <begin position="219"/>
        <end position="238"/>
    </location>
</feature>
<comment type="caution">
    <text evidence="7">The sequence shown here is derived from an EMBL/GenBank/DDBJ whole genome shotgun (WGS) entry which is preliminary data.</text>
</comment>
<feature type="transmembrane region" description="Helical" evidence="5">
    <location>
        <begin position="485"/>
        <end position="504"/>
    </location>
</feature>
<dbReference type="SUPFAM" id="SSF103473">
    <property type="entry name" value="MFS general substrate transporter"/>
    <property type="match status" value="1"/>
</dbReference>
<protein>
    <recommendedName>
        <fullName evidence="6">Major facilitator superfamily (MFS) profile domain-containing protein</fullName>
    </recommendedName>
</protein>
<evidence type="ECO:0000256" key="2">
    <source>
        <dbReference type="ARBA" id="ARBA00022692"/>
    </source>
</evidence>
<feature type="transmembrane region" description="Helical" evidence="5">
    <location>
        <begin position="131"/>
        <end position="150"/>
    </location>
</feature>
<dbReference type="InterPro" id="IPR005828">
    <property type="entry name" value="MFS_sugar_transport-like"/>
</dbReference>
<name>A0AA36DQ86_CYLNA</name>
<dbReference type="PROSITE" id="PS50850">
    <property type="entry name" value="MFS"/>
    <property type="match status" value="1"/>
</dbReference>
<dbReference type="InterPro" id="IPR036259">
    <property type="entry name" value="MFS_trans_sf"/>
</dbReference>
<organism evidence="7 8">
    <name type="scientific">Cylicocyclus nassatus</name>
    <name type="common">Nematode worm</name>
    <dbReference type="NCBI Taxonomy" id="53992"/>
    <lineage>
        <taxon>Eukaryota</taxon>
        <taxon>Metazoa</taxon>
        <taxon>Ecdysozoa</taxon>
        <taxon>Nematoda</taxon>
        <taxon>Chromadorea</taxon>
        <taxon>Rhabditida</taxon>
        <taxon>Rhabditina</taxon>
        <taxon>Rhabditomorpha</taxon>
        <taxon>Strongyloidea</taxon>
        <taxon>Strongylidae</taxon>
        <taxon>Cylicocyclus</taxon>
    </lineage>
</organism>
<feature type="transmembrane region" description="Helical" evidence="5">
    <location>
        <begin position="307"/>
        <end position="327"/>
    </location>
</feature>
<evidence type="ECO:0000259" key="6">
    <source>
        <dbReference type="PROSITE" id="PS50850"/>
    </source>
</evidence>
<feature type="transmembrane region" description="Helical" evidence="5">
    <location>
        <begin position="275"/>
        <end position="295"/>
    </location>
</feature>
<evidence type="ECO:0000313" key="8">
    <source>
        <dbReference type="Proteomes" id="UP001176961"/>
    </source>
</evidence>
<evidence type="ECO:0000256" key="4">
    <source>
        <dbReference type="ARBA" id="ARBA00023136"/>
    </source>
</evidence>
<feature type="transmembrane region" description="Helical" evidence="5">
    <location>
        <begin position="418"/>
        <end position="443"/>
    </location>
</feature>
<proteinExistence type="predicted"/>
<reference evidence="7" key="1">
    <citation type="submission" date="2023-07" db="EMBL/GenBank/DDBJ databases">
        <authorList>
            <consortium name="CYATHOMIX"/>
        </authorList>
    </citation>
    <scope>NUCLEOTIDE SEQUENCE</scope>
    <source>
        <strain evidence="7">N/A</strain>
    </source>
</reference>
<dbReference type="InterPro" id="IPR005829">
    <property type="entry name" value="Sugar_transporter_CS"/>
</dbReference>
<dbReference type="InterPro" id="IPR020846">
    <property type="entry name" value="MFS_dom"/>
</dbReference>
<feature type="domain" description="Major facilitator superfamily (MFS) profile" evidence="6">
    <location>
        <begin position="156"/>
        <end position="600"/>
    </location>
</feature>
<keyword evidence="3 5" id="KW-1133">Transmembrane helix</keyword>
<dbReference type="EMBL" id="CATQJL010000001">
    <property type="protein sequence ID" value="CAJ0590774.1"/>
    <property type="molecule type" value="Genomic_DNA"/>
</dbReference>
<evidence type="ECO:0000313" key="7">
    <source>
        <dbReference type="EMBL" id="CAJ0590774.1"/>
    </source>
</evidence>
<dbReference type="GO" id="GO:0022857">
    <property type="term" value="F:transmembrane transporter activity"/>
    <property type="evidence" value="ECO:0007669"/>
    <property type="project" value="InterPro"/>
</dbReference>
<dbReference type="PANTHER" id="PTHR24064">
    <property type="entry name" value="SOLUTE CARRIER FAMILY 22 MEMBER"/>
    <property type="match status" value="1"/>
</dbReference>
<evidence type="ECO:0000256" key="1">
    <source>
        <dbReference type="ARBA" id="ARBA00004141"/>
    </source>
</evidence>
<accession>A0AA36DQ86</accession>
<comment type="subcellular location">
    <subcellularLocation>
        <location evidence="1">Membrane</location>
        <topology evidence="1">Multi-pass membrane protein</topology>
    </subcellularLocation>
</comment>
<evidence type="ECO:0000256" key="3">
    <source>
        <dbReference type="ARBA" id="ARBA00022989"/>
    </source>
</evidence>
<keyword evidence="8" id="KW-1185">Reference proteome</keyword>
<feature type="transmembrane region" description="Helical" evidence="5">
    <location>
        <begin position="572"/>
        <end position="596"/>
    </location>
</feature>
<feature type="transmembrane region" description="Helical" evidence="5">
    <location>
        <begin position="455"/>
        <end position="473"/>
    </location>
</feature>
<dbReference type="Pfam" id="PF00083">
    <property type="entry name" value="Sugar_tr"/>
    <property type="match status" value="1"/>
</dbReference>
<dbReference type="GO" id="GO:0016020">
    <property type="term" value="C:membrane"/>
    <property type="evidence" value="ECO:0007669"/>
    <property type="project" value="UniProtKB-SubCell"/>
</dbReference>
<dbReference type="Gene3D" id="1.20.1250.20">
    <property type="entry name" value="MFS general substrate transporter like domains"/>
    <property type="match status" value="1"/>
</dbReference>
<keyword evidence="4 5" id="KW-0472">Membrane</keyword>
<sequence>MMKPREHSCNILSCLGTLLDAGSRFTAFHASWDSCFRYPINEYANLCVNHPIYGASAKTETEHLGKFANMVDALADSLTEEQEAQAFEYMEKTQTAIDRAEMLIIQLDARNATTSMITDHASKRLDDYIKFCPYVISICILAELMILPQVTSMVYMMYAGASPKLASCGDGSIFDSSLEESEVCTAYHQIEGNCSNPTLNYQFKSVNVEWNYFCGNSKLIKNSISIQMLGVLVGSLVFGQISDLYGRRKMMLLTTTGMAIGWIFVARSATLSQFTTARTVVGFFCGGSIAVLNVFIMENIPKRHRMWINMVITWSPNMPPIALLAWLTKEWRLFAMVNGIACIPGILFCLIFISESPRWLIHKGKVEAATEIMRAEFCRERSGEEVENIVIKEYELSHRADAKKRRYSVHHLFYSRKLATITSVLAFSYFSTSIVNYCILFNLEKLSGSLYLNSVYTGLMRYACNLACGYADFKWHRVGRKFVHTSGLLLIIISLAVVIFAYALDLNHTLTQEIRICVLIASSMTSQIYIADGITGNELFPTPIRNLGYSFLQIWNRAGVVISPFVFYSADIWIALPYCVMCFLCLIDTVAFECLLPETKGKHLVEHMPGRDQRIFRAKSRETDGKLEALVATPST</sequence>
<gene>
    <name evidence="7" type="ORF">CYNAS_LOCUS2757</name>
</gene>
<feature type="transmembrane region" description="Helical" evidence="5">
    <location>
        <begin position="333"/>
        <end position="353"/>
    </location>
</feature>